<evidence type="ECO:0000313" key="6">
    <source>
        <dbReference type="EMBL" id="KAK4514739.1"/>
    </source>
</evidence>
<proteinExistence type="predicted"/>
<keyword evidence="10" id="KW-1185">Reference proteome</keyword>
<evidence type="ECO:0000313" key="7">
    <source>
        <dbReference type="EMBL" id="KAK4521477.1"/>
    </source>
</evidence>
<feature type="coiled-coil region" evidence="1">
    <location>
        <begin position="10"/>
        <end position="54"/>
    </location>
</feature>
<reference evidence="5 10" key="1">
    <citation type="submission" date="2022-11" db="EMBL/GenBank/DDBJ databases">
        <title>Mucor velutinosus strain NIH1002 WGS.</title>
        <authorList>
            <person name="Subramanian P."/>
            <person name="Mullikin J.C."/>
            <person name="Segre J.A."/>
            <person name="Zelazny A.M."/>
        </authorList>
    </citation>
    <scope>NUCLEOTIDE SEQUENCE [LARGE SCALE GENOMIC DNA]</scope>
    <source>
        <strain evidence="5 10">NIH1002</strain>
    </source>
</reference>
<evidence type="ECO:0000313" key="4">
    <source>
        <dbReference type="EMBL" id="KAK4510090.1"/>
    </source>
</evidence>
<dbReference type="EMBL" id="JASEJX010000004">
    <property type="protein sequence ID" value="KAK4521477.1"/>
    <property type="molecule type" value="Genomic_DNA"/>
</dbReference>
<evidence type="ECO:0000313" key="5">
    <source>
        <dbReference type="EMBL" id="KAK4512461.1"/>
    </source>
</evidence>
<evidence type="ECO:0000313" key="10">
    <source>
        <dbReference type="Proteomes" id="UP001304243"/>
    </source>
</evidence>
<gene>
    <name evidence="5" type="primary">cut23</name>
    <name evidence="3" type="synonym">CAF16</name>
    <name evidence="2" type="synonym">NdufS8</name>
    <name evidence="7" type="synonym">PCL1_4</name>
    <name evidence="6" type="ORF">ATC70_002341</name>
    <name evidence="5" type="ORF">ATC70_003162</name>
    <name evidence="4" type="ORF">ATC70_006261</name>
    <name evidence="8" type="ORF">ATC70_007329</name>
    <name evidence="9" type="ORF">ATC70_007331</name>
    <name evidence="2" type="ORF">ATC70_007340</name>
    <name evidence="3" type="ORF">ATC70_007342</name>
    <name evidence="7" type="ORF">ATC70_012093</name>
</gene>
<evidence type="ECO:0000256" key="1">
    <source>
        <dbReference type="SAM" id="Coils"/>
    </source>
</evidence>
<dbReference type="EMBL" id="JASEJX010000003">
    <property type="protein sequence ID" value="KAK4521568.1"/>
    <property type="molecule type" value="Genomic_DNA"/>
</dbReference>
<keyword evidence="1" id="KW-0175">Coiled coil</keyword>
<dbReference type="EMBL" id="JASEJX010000034">
    <property type="protein sequence ID" value="KAK4510090.1"/>
    <property type="molecule type" value="Genomic_DNA"/>
</dbReference>
<organism evidence="5 10">
    <name type="scientific">Mucor velutinosus</name>
    <dbReference type="NCBI Taxonomy" id="708070"/>
    <lineage>
        <taxon>Eukaryota</taxon>
        <taxon>Fungi</taxon>
        <taxon>Fungi incertae sedis</taxon>
        <taxon>Mucoromycota</taxon>
        <taxon>Mucoromycotina</taxon>
        <taxon>Mucoromycetes</taxon>
        <taxon>Mucorales</taxon>
        <taxon>Mucorineae</taxon>
        <taxon>Mucoraceae</taxon>
        <taxon>Mucor</taxon>
    </lineage>
</organism>
<name>A0AAN7D7N8_9FUNG</name>
<protein>
    <submittedName>
        <fullName evidence="5">Anaphase-promoting complex subunit 8</fullName>
    </submittedName>
    <submittedName>
        <fullName evidence="3">CCR4-NOT regulatory complex component</fullName>
    </submittedName>
    <submittedName>
        <fullName evidence="2">Ndufs8, ubiquinone oxidoreductase 23 kd subunit</fullName>
    </submittedName>
    <submittedName>
        <fullName evidence="7">PHO85 cyclin-1</fullName>
    </submittedName>
</protein>
<dbReference type="GeneID" id="89946864"/>
<dbReference type="EMBL" id="JASEJX010000003">
    <property type="protein sequence ID" value="KAK4521570.1"/>
    <property type="molecule type" value="Genomic_DNA"/>
</dbReference>
<keyword evidence="2" id="KW-0830">Ubiquinone</keyword>
<evidence type="ECO:0000313" key="9">
    <source>
        <dbReference type="EMBL" id="KAK4521570.1"/>
    </source>
</evidence>
<dbReference type="Proteomes" id="UP001304243">
    <property type="component" value="Unassembled WGS sequence"/>
</dbReference>
<evidence type="ECO:0000313" key="8">
    <source>
        <dbReference type="EMBL" id="KAK4521568.1"/>
    </source>
</evidence>
<dbReference type="RefSeq" id="XP_064679127.1">
    <property type="nucleotide sequence ID" value="XM_064822527.1"/>
</dbReference>
<dbReference type="AlphaFoldDB" id="A0AAN7D7N8"/>
<accession>A0AAN7D7N8</accession>
<dbReference type="EMBL" id="JASEJX010000015">
    <property type="protein sequence ID" value="KAK4514739.1"/>
    <property type="molecule type" value="Genomic_DNA"/>
</dbReference>
<evidence type="ECO:0000313" key="2">
    <source>
        <dbReference type="EMBL" id="KAK4508992.1"/>
    </source>
</evidence>
<evidence type="ECO:0000313" key="3">
    <source>
        <dbReference type="EMBL" id="KAK4508994.1"/>
    </source>
</evidence>
<dbReference type="EMBL" id="JASEJX010000021">
    <property type="protein sequence ID" value="KAK4512461.1"/>
    <property type="molecule type" value="Genomic_DNA"/>
</dbReference>
<sequence>MPEFQHPTDMNQVTVIMQQLQQQLASLSERVNQHDGILARLDALEKENQALKKILHDKDLVIEKLQATSQDSVTSTPIKGASGSTTSATATTDSGTISYSAIAKKAAHRPDPTKAAKRKLAAGRLFKTSAAKGPQGYQYVYIGRSGKILRSEIRRTLKAIGVDTSRILDINFPASEAIGILLHTQYVAEFLALLRASESEILEDFDPLNPANIADPKYDAYSEHDRMDLIAEMVNARSVDALSHIRPLNVSSVGRWFLDLGWIGQAELDEAVAGAMDRLKEKDPKKAAFLFKRRRDTSTDSEMEI</sequence>
<dbReference type="EMBL" id="JASEJX010000039">
    <property type="protein sequence ID" value="KAK4508994.1"/>
    <property type="molecule type" value="Genomic_DNA"/>
</dbReference>
<comment type="caution">
    <text evidence="5">The sequence shown here is derived from an EMBL/GenBank/DDBJ whole genome shotgun (WGS) entry which is preliminary data.</text>
</comment>
<dbReference type="EMBL" id="JASEJX010000039">
    <property type="protein sequence ID" value="KAK4508992.1"/>
    <property type="molecule type" value="Genomic_DNA"/>
</dbReference>